<feature type="chain" id="PRO_5040749665" evidence="1">
    <location>
        <begin position="19"/>
        <end position="140"/>
    </location>
</feature>
<name>A0A9X0D6R8_9CNID</name>
<dbReference type="Proteomes" id="UP001163046">
    <property type="component" value="Unassembled WGS sequence"/>
</dbReference>
<gene>
    <name evidence="2" type="ORF">OS493_036814</name>
</gene>
<dbReference type="OrthoDB" id="5988091at2759"/>
<comment type="caution">
    <text evidence="2">The sequence shown here is derived from an EMBL/GenBank/DDBJ whole genome shotgun (WGS) entry which is preliminary data.</text>
</comment>
<keyword evidence="1" id="KW-0732">Signal</keyword>
<evidence type="ECO:0000313" key="3">
    <source>
        <dbReference type="Proteomes" id="UP001163046"/>
    </source>
</evidence>
<dbReference type="EMBL" id="MU825460">
    <property type="protein sequence ID" value="KAJ7388586.1"/>
    <property type="molecule type" value="Genomic_DNA"/>
</dbReference>
<evidence type="ECO:0000313" key="2">
    <source>
        <dbReference type="EMBL" id="KAJ7388586.1"/>
    </source>
</evidence>
<organism evidence="2 3">
    <name type="scientific">Desmophyllum pertusum</name>
    <dbReference type="NCBI Taxonomy" id="174260"/>
    <lineage>
        <taxon>Eukaryota</taxon>
        <taxon>Metazoa</taxon>
        <taxon>Cnidaria</taxon>
        <taxon>Anthozoa</taxon>
        <taxon>Hexacorallia</taxon>
        <taxon>Scleractinia</taxon>
        <taxon>Caryophylliina</taxon>
        <taxon>Caryophylliidae</taxon>
        <taxon>Desmophyllum</taxon>
    </lineage>
</organism>
<keyword evidence="3" id="KW-1185">Reference proteome</keyword>
<protein>
    <submittedName>
        <fullName evidence="2">Uncharacterized protein</fullName>
    </submittedName>
</protein>
<accession>A0A9X0D6R8</accession>
<dbReference type="AlphaFoldDB" id="A0A9X0D6R8"/>
<feature type="signal peptide" evidence="1">
    <location>
        <begin position="1"/>
        <end position="18"/>
    </location>
</feature>
<sequence length="140" mass="15387">MFQFQVVILLCLFNMALPKQYPGSVSVDTVKSDCPVFGDNVCPFAKLPDEYKGIARPKCPEFKGGCPFKQSKTVGEFQDKLGEMRDRCKGQAAYLEFLRGVVRTAKDKAVDEGSTCPFFQTKGGCPFAKDTSGKPILSPD</sequence>
<evidence type="ECO:0000256" key="1">
    <source>
        <dbReference type="SAM" id="SignalP"/>
    </source>
</evidence>
<proteinExistence type="predicted"/>
<reference evidence="2" key="1">
    <citation type="submission" date="2023-01" db="EMBL/GenBank/DDBJ databases">
        <title>Genome assembly of the deep-sea coral Lophelia pertusa.</title>
        <authorList>
            <person name="Herrera S."/>
            <person name="Cordes E."/>
        </authorList>
    </citation>
    <scope>NUCLEOTIDE SEQUENCE</scope>
    <source>
        <strain evidence="2">USNM1676648</strain>
        <tissue evidence="2">Polyp</tissue>
    </source>
</reference>